<accession>A0A1Q3AG05</accession>
<organism evidence="8 9">
    <name type="scientific">Zygosaccharomyces rouxii</name>
    <dbReference type="NCBI Taxonomy" id="4956"/>
    <lineage>
        <taxon>Eukaryota</taxon>
        <taxon>Fungi</taxon>
        <taxon>Dikarya</taxon>
        <taxon>Ascomycota</taxon>
        <taxon>Saccharomycotina</taxon>
        <taxon>Saccharomycetes</taxon>
        <taxon>Saccharomycetales</taxon>
        <taxon>Saccharomycetaceae</taxon>
        <taxon>Zygosaccharomyces</taxon>
    </lineage>
</organism>
<evidence type="ECO:0000256" key="3">
    <source>
        <dbReference type="ARBA" id="ARBA00022692"/>
    </source>
</evidence>
<feature type="transmembrane region" description="Helical" evidence="7">
    <location>
        <begin position="439"/>
        <end position="461"/>
    </location>
</feature>
<dbReference type="InterPro" id="IPR036259">
    <property type="entry name" value="MFS_trans_sf"/>
</dbReference>
<feature type="transmembrane region" description="Helical" evidence="7">
    <location>
        <begin position="499"/>
        <end position="521"/>
    </location>
</feature>
<keyword evidence="3 7" id="KW-0812">Transmembrane</keyword>
<name>A0A1Q3AG05_ZYGRO</name>
<keyword evidence="5 7" id="KW-0472">Membrane</keyword>
<evidence type="ECO:0000256" key="2">
    <source>
        <dbReference type="ARBA" id="ARBA00022448"/>
    </source>
</evidence>
<evidence type="ECO:0000256" key="5">
    <source>
        <dbReference type="ARBA" id="ARBA00023136"/>
    </source>
</evidence>
<sequence length="626" mass="72300">MSITAPSLIKEIFVDPWRRLKFGIIPVKRVLEEDNLVKTRNTELESSSDEWDDNKKTLREALEETLDSELDEEEESTEFEYRDQANRPWWKFFDEQEYRNSKKKDKSNHWYYWFNGSPSTQEKKLIVKLDILLALYSCMSYWVKYLDNSNLNNAYVSGMKESLGMRGNDLVHVQNMFSIGNIISQVPFLFVLNKIPLNYLLPALDVCWSLMTLGQGFAHNTSAIKALRFFVGFFEGPSYLAFQYLFGCFYKHDEVVRRSAFYYFGQYIGILSSGGIQSAVYKNLNGKNGLAGWRWNFIIDFIISIIVGIIGFYCLPGDPQNCYSIFLTDDEIRLARARLKENKTEGNDFHKKVFNIGVWKKIIFDWKIWIVSIWAIFCWDNSNVGSGCYILWLKSLTNSIGEPRYSIPKVNTLSMITPGLGLVYLTVSALIADKLHSRWLAILFTQVFNIIGNVILAVWNVHEGAKWFAFMLQCMGWAMAPVLYGWVNDICRRDSESRAIIMTAMNIAASVFSVWTSVVFYPTTEAPRYLKGYSFAAANALALILWTFLVLWLYKNDERNHAKENGIVLYNSNVDVPPEKEQQRLGNIYPKEKEEQGSTLTEAEQDHLHITDDKGDEIMDIETNHT</sequence>
<proteinExistence type="inferred from homology"/>
<dbReference type="FunFam" id="1.20.1250.20:FF:000065">
    <property type="entry name" value="Putative MFS pantothenate transporter"/>
    <property type="match status" value="1"/>
</dbReference>
<dbReference type="Proteomes" id="UP000187013">
    <property type="component" value="Unassembled WGS sequence"/>
</dbReference>
<feature type="transmembrane region" description="Helical" evidence="7">
    <location>
        <begin position="368"/>
        <end position="392"/>
    </location>
</feature>
<evidence type="ECO:0000313" key="8">
    <source>
        <dbReference type="EMBL" id="GAV54601.1"/>
    </source>
</evidence>
<evidence type="ECO:0000256" key="4">
    <source>
        <dbReference type="ARBA" id="ARBA00022989"/>
    </source>
</evidence>
<evidence type="ECO:0000256" key="6">
    <source>
        <dbReference type="ARBA" id="ARBA00037968"/>
    </source>
</evidence>
<dbReference type="GO" id="GO:0016020">
    <property type="term" value="C:membrane"/>
    <property type="evidence" value="ECO:0007669"/>
    <property type="project" value="UniProtKB-SubCell"/>
</dbReference>
<feature type="transmembrane region" description="Helical" evidence="7">
    <location>
        <begin position="467"/>
        <end position="487"/>
    </location>
</feature>
<feature type="transmembrane region" description="Helical" evidence="7">
    <location>
        <begin position="229"/>
        <end position="249"/>
    </location>
</feature>
<evidence type="ECO:0000313" key="9">
    <source>
        <dbReference type="Proteomes" id="UP000187013"/>
    </source>
</evidence>
<feature type="transmembrane region" description="Helical" evidence="7">
    <location>
        <begin position="412"/>
        <end position="432"/>
    </location>
</feature>
<dbReference type="PANTHER" id="PTHR43791:SF15">
    <property type="entry name" value="TRANSPORTER SEO1-RELATED"/>
    <property type="match status" value="1"/>
</dbReference>
<reference evidence="8 9" key="1">
    <citation type="submission" date="2016-08" db="EMBL/GenBank/DDBJ databases">
        <title>Draft genome sequence of allopolyploid Zygosaccharomyces rouxii.</title>
        <authorList>
            <person name="Watanabe J."/>
            <person name="Uehara K."/>
            <person name="Mogi Y."/>
            <person name="Tsukioka Y."/>
        </authorList>
    </citation>
    <scope>NUCLEOTIDE SEQUENCE [LARGE SCALE GENOMIC DNA]</scope>
    <source>
        <strain evidence="8 9">NBRC 110957</strain>
    </source>
</reference>
<comment type="similarity">
    <text evidence="6">Belongs to the major facilitator superfamily. Allantoate permease family.</text>
</comment>
<evidence type="ECO:0008006" key="10">
    <source>
        <dbReference type="Google" id="ProtNLM"/>
    </source>
</evidence>
<dbReference type="EMBL" id="BDGX01000040">
    <property type="protein sequence ID" value="GAV54601.1"/>
    <property type="molecule type" value="Genomic_DNA"/>
</dbReference>
<evidence type="ECO:0000256" key="1">
    <source>
        <dbReference type="ARBA" id="ARBA00004141"/>
    </source>
</evidence>
<dbReference type="OrthoDB" id="3639251at2759"/>
<dbReference type="Gene3D" id="1.20.1250.20">
    <property type="entry name" value="MFS general substrate transporter like domains"/>
    <property type="match status" value="2"/>
</dbReference>
<evidence type="ECO:0000256" key="7">
    <source>
        <dbReference type="SAM" id="Phobius"/>
    </source>
</evidence>
<protein>
    <recommendedName>
        <fullName evidence="10">Major facilitator superfamily (MFS) profile domain-containing protein</fullName>
    </recommendedName>
</protein>
<keyword evidence="2" id="KW-0813">Transport</keyword>
<gene>
    <name evidence="8" type="ORF">ZYGR_0AN00690</name>
</gene>
<keyword evidence="4 7" id="KW-1133">Transmembrane helix</keyword>
<dbReference type="AlphaFoldDB" id="A0A1Q3AG05"/>
<feature type="transmembrane region" description="Helical" evidence="7">
    <location>
        <begin position="261"/>
        <end position="281"/>
    </location>
</feature>
<dbReference type="InterPro" id="IPR011701">
    <property type="entry name" value="MFS"/>
</dbReference>
<comment type="caution">
    <text evidence="8">The sequence shown here is derived from an EMBL/GenBank/DDBJ whole genome shotgun (WGS) entry which is preliminary data.</text>
</comment>
<dbReference type="SUPFAM" id="SSF103473">
    <property type="entry name" value="MFS general substrate transporter"/>
    <property type="match status" value="1"/>
</dbReference>
<dbReference type="GO" id="GO:0022857">
    <property type="term" value="F:transmembrane transporter activity"/>
    <property type="evidence" value="ECO:0007669"/>
    <property type="project" value="InterPro"/>
</dbReference>
<feature type="transmembrane region" description="Helical" evidence="7">
    <location>
        <begin position="533"/>
        <end position="554"/>
    </location>
</feature>
<feature type="transmembrane region" description="Helical" evidence="7">
    <location>
        <begin position="293"/>
        <end position="315"/>
    </location>
</feature>
<dbReference type="PANTHER" id="PTHR43791">
    <property type="entry name" value="PERMEASE-RELATED"/>
    <property type="match status" value="1"/>
</dbReference>
<comment type="subcellular location">
    <subcellularLocation>
        <location evidence="1">Membrane</location>
        <topology evidence="1">Multi-pass membrane protein</topology>
    </subcellularLocation>
</comment>
<dbReference type="Pfam" id="PF07690">
    <property type="entry name" value="MFS_1"/>
    <property type="match status" value="1"/>
</dbReference>